<evidence type="ECO:0000259" key="4">
    <source>
        <dbReference type="PROSITE" id="PS51898"/>
    </source>
</evidence>
<dbReference type="InterPro" id="IPR013762">
    <property type="entry name" value="Integrase-like_cat_sf"/>
</dbReference>
<dbReference type="InterPro" id="IPR004107">
    <property type="entry name" value="Integrase_SAM-like_N"/>
</dbReference>
<dbReference type="GO" id="GO:0006310">
    <property type="term" value="P:DNA recombination"/>
    <property type="evidence" value="ECO:0007669"/>
    <property type="project" value="UniProtKB-KW"/>
</dbReference>
<dbReference type="InterPro" id="IPR052925">
    <property type="entry name" value="Phage_Integrase-like_Recomb"/>
</dbReference>
<keyword evidence="6" id="KW-1185">Reference proteome</keyword>
<dbReference type="OrthoDB" id="5513193at2"/>
<dbReference type="Gene3D" id="1.10.443.10">
    <property type="entry name" value="Intergrase catalytic core"/>
    <property type="match status" value="1"/>
</dbReference>
<comment type="caution">
    <text evidence="5">The sequence shown here is derived from an EMBL/GenBank/DDBJ whole genome shotgun (WGS) entry which is preliminary data.</text>
</comment>
<dbReference type="PANTHER" id="PTHR34605">
    <property type="entry name" value="PHAGE_INTEGRASE DOMAIN-CONTAINING PROTEIN"/>
    <property type="match status" value="1"/>
</dbReference>
<evidence type="ECO:0000256" key="3">
    <source>
        <dbReference type="ARBA" id="ARBA00023172"/>
    </source>
</evidence>
<organism evidence="5 6">
    <name type="scientific">Acetobacter nitrogenifigens DSM 23921 = NBRC 105050</name>
    <dbReference type="NCBI Taxonomy" id="1120919"/>
    <lineage>
        <taxon>Bacteria</taxon>
        <taxon>Pseudomonadati</taxon>
        <taxon>Pseudomonadota</taxon>
        <taxon>Alphaproteobacteria</taxon>
        <taxon>Acetobacterales</taxon>
        <taxon>Acetobacteraceae</taxon>
        <taxon>Acetobacter</taxon>
    </lineage>
</organism>
<dbReference type="InterPro" id="IPR010998">
    <property type="entry name" value="Integrase_recombinase_N"/>
</dbReference>
<proteinExistence type="predicted"/>
<feature type="domain" description="Tyr recombinase" evidence="4">
    <location>
        <begin position="155"/>
        <end position="357"/>
    </location>
</feature>
<evidence type="ECO:0000256" key="2">
    <source>
        <dbReference type="ARBA" id="ARBA00023125"/>
    </source>
</evidence>
<keyword evidence="1" id="KW-0229">DNA integration</keyword>
<dbReference type="Pfam" id="PF02899">
    <property type="entry name" value="Phage_int_SAM_1"/>
    <property type="match status" value="1"/>
</dbReference>
<evidence type="ECO:0000313" key="6">
    <source>
        <dbReference type="Proteomes" id="UP000321635"/>
    </source>
</evidence>
<dbReference type="GO" id="GO:0003677">
    <property type="term" value="F:DNA binding"/>
    <property type="evidence" value="ECO:0007669"/>
    <property type="project" value="UniProtKB-KW"/>
</dbReference>
<evidence type="ECO:0000313" key="5">
    <source>
        <dbReference type="EMBL" id="GEN61602.1"/>
    </source>
</evidence>
<dbReference type="EMBL" id="BJYF01000050">
    <property type="protein sequence ID" value="GEN61602.1"/>
    <property type="molecule type" value="Genomic_DNA"/>
</dbReference>
<keyword evidence="2" id="KW-0238">DNA-binding</keyword>
<dbReference type="CDD" id="cd00799">
    <property type="entry name" value="INT_Cre_C"/>
    <property type="match status" value="1"/>
</dbReference>
<sequence length="361" mass="39797">MLALIAAKAQNPAVRYVQGASISEADVTTEHLDIAHREALAASESASLRDAIDAAKNTARVAAHAPETLRAYAHDWQAFCVWCREHGAEPLPAPPPVVAAWLHELAPRYSRAALNRRLAAIGYQHRMRNLEWSAGHAAIRTTLRAIGRLHGKPRIQAAALTSSEVRKLVARDVRKKTESLADLRDRALLLIGFAGALRRSELAALATETVSIQDTGLKITISHSKTDPGGEGATTFIPRGRHSDTCPVLALSTWLKKADIEDGPLFRPINRWGQVGRDGLNPDGVRRILLRRAKAAGVKPPSGERLSPHGLRAGFVTEAFRANARDEQIMEHTRHRDLRTMRRYVRRARLDLDSPVRLLDI</sequence>
<gene>
    <name evidence="5" type="ORF">ANI02nite_34860</name>
</gene>
<dbReference type="InterPro" id="IPR011010">
    <property type="entry name" value="DNA_brk_join_enz"/>
</dbReference>
<dbReference type="STRING" id="1120919.GCA_000429165_03744"/>
<dbReference type="SUPFAM" id="SSF56349">
    <property type="entry name" value="DNA breaking-rejoining enzymes"/>
    <property type="match status" value="1"/>
</dbReference>
<dbReference type="SUPFAM" id="SSF47823">
    <property type="entry name" value="lambda integrase-like, N-terminal domain"/>
    <property type="match status" value="1"/>
</dbReference>
<protein>
    <submittedName>
        <fullName evidence="5">Recombinase</fullName>
    </submittedName>
</protein>
<name>A0A511XF69_9PROT</name>
<dbReference type="PANTHER" id="PTHR34605:SF3">
    <property type="entry name" value="P CELL-TYPE AGGLUTINATION PROTEIN MAP4-LIKE-RELATED"/>
    <property type="match status" value="1"/>
</dbReference>
<dbReference type="Gene3D" id="1.10.150.130">
    <property type="match status" value="1"/>
</dbReference>
<dbReference type="PROSITE" id="PS51898">
    <property type="entry name" value="TYR_RECOMBINASE"/>
    <property type="match status" value="1"/>
</dbReference>
<dbReference type="Pfam" id="PF00589">
    <property type="entry name" value="Phage_integrase"/>
    <property type="match status" value="1"/>
</dbReference>
<reference evidence="5 6" key="1">
    <citation type="submission" date="2019-07" db="EMBL/GenBank/DDBJ databases">
        <title>Whole genome shotgun sequence of Acetobacter nitrogenifigens NBRC 105050.</title>
        <authorList>
            <person name="Hosoyama A."/>
            <person name="Uohara A."/>
            <person name="Ohji S."/>
            <person name="Ichikawa N."/>
        </authorList>
    </citation>
    <scope>NUCLEOTIDE SEQUENCE [LARGE SCALE GENOMIC DNA]</scope>
    <source>
        <strain evidence="5 6">NBRC 105050</strain>
    </source>
</reference>
<dbReference type="Proteomes" id="UP000321635">
    <property type="component" value="Unassembled WGS sequence"/>
</dbReference>
<dbReference type="InterPro" id="IPR002104">
    <property type="entry name" value="Integrase_catalytic"/>
</dbReference>
<evidence type="ECO:0000256" key="1">
    <source>
        <dbReference type="ARBA" id="ARBA00022908"/>
    </source>
</evidence>
<dbReference type="AlphaFoldDB" id="A0A511XF69"/>
<keyword evidence="3" id="KW-0233">DNA recombination</keyword>
<accession>A0A511XF69</accession>
<dbReference type="GO" id="GO:0015074">
    <property type="term" value="P:DNA integration"/>
    <property type="evidence" value="ECO:0007669"/>
    <property type="project" value="UniProtKB-KW"/>
</dbReference>